<dbReference type="InterPro" id="IPR000531">
    <property type="entry name" value="Beta-barrel_TonB"/>
</dbReference>
<evidence type="ECO:0000313" key="16">
    <source>
        <dbReference type="Proteomes" id="UP000544222"/>
    </source>
</evidence>
<dbReference type="InterPro" id="IPR023996">
    <property type="entry name" value="TonB-dep_OMP_SusC/RagA"/>
</dbReference>
<evidence type="ECO:0000256" key="5">
    <source>
        <dbReference type="ARBA" id="ARBA00022692"/>
    </source>
</evidence>
<dbReference type="InterPro" id="IPR037066">
    <property type="entry name" value="Plug_dom_sf"/>
</dbReference>
<proteinExistence type="inferred from homology"/>
<dbReference type="GO" id="GO:0006826">
    <property type="term" value="P:iron ion transport"/>
    <property type="evidence" value="ECO:0007669"/>
    <property type="project" value="UniProtKB-KW"/>
</dbReference>
<keyword evidence="8 10" id="KW-0472">Membrane</keyword>
<reference evidence="15 16" key="1">
    <citation type="submission" date="2020-08" db="EMBL/GenBank/DDBJ databases">
        <title>Genomic Encyclopedia of Type Strains, Phase IV (KMG-IV): sequencing the most valuable type-strain genomes for metagenomic binning, comparative biology and taxonomic classification.</title>
        <authorList>
            <person name="Goeker M."/>
        </authorList>
    </citation>
    <scope>NUCLEOTIDE SEQUENCE [LARGE SCALE GENOMIC DNA]</scope>
    <source>
        <strain evidence="15 16">DSM 27471</strain>
    </source>
</reference>
<keyword evidence="5 10" id="KW-0812">Transmembrane</keyword>
<evidence type="ECO:0000256" key="2">
    <source>
        <dbReference type="ARBA" id="ARBA00022448"/>
    </source>
</evidence>
<protein>
    <submittedName>
        <fullName evidence="15">TonB-linked SusC/RagA family outer membrane protein</fullName>
    </submittedName>
</protein>
<keyword evidence="2 10" id="KW-0813">Transport</keyword>
<dbReference type="SUPFAM" id="SSF56935">
    <property type="entry name" value="Porins"/>
    <property type="match status" value="1"/>
</dbReference>
<dbReference type="Gene3D" id="2.60.40.1120">
    <property type="entry name" value="Carboxypeptidase-like, regulatory domain"/>
    <property type="match status" value="1"/>
</dbReference>
<evidence type="ECO:0000256" key="11">
    <source>
        <dbReference type="RuleBase" id="RU003357"/>
    </source>
</evidence>
<feature type="signal peptide" evidence="13">
    <location>
        <begin position="1"/>
        <end position="21"/>
    </location>
</feature>
<evidence type="ECO:0000259" key="14">
    <source>
        <dbReference type="SMART" id="SM00965"/>
    </source>
</evidence>
<dbReference type="InterPro" id="IPR039426">
    <property type="entry name" value="TonB-dep_rcpt-like"/>
</dbReference>
<feature type="domain" description="Secretin/TonB short N-terminal" evidence="14">
    <location>
        <begin position="48"/>
        <end position="99"/>
    </location>
</feature>
<feature type="region of interest" description="Disordered" evidence="12">
    <location>
        <begin position="96"/>
        <end position="117"/>
    </location>
</feature>
<evidence type="ECO:0000256" key="9">
    <source>
        <dbReference type="ARBA" id="ARBA00023237"/>
    </source>
</evidence>
<gene>
    <name evidence="15" type="ORF">FHX64_002859</name>
</gene>
<dbReference type="InterPro" id="IPR012910">
    <property type="entry name" value="Plug_dom"/>
</dbReference>
<dbReference type="Pfam" id="PF00593">
    <property type="entry name" value="TonB_dep_Rec_b-barrel"/>
    <property type="match status" value="1"/>
</dbReference>
<keyword evidence="16" id="KW-1185">Reference proteome</keyword>
<dbReference type="NCBIfam" id="TIGR04056">
    <property type="entry name" value="OMP_RagA_SusC"/>
    <property type="match status" value="1"/>
</dbReference>
<dbReference type="Pfam" id="PF07715">
    <property type="entry name" value="Plug"/>
    <property type="match status" value="1"/>
</dbReference>
<dbReference type="InterPro" id="IPR023997">
    <property type="entry name" value="TonB-dep_OMP_SusC/RagA_CS"/>
</dbReference>
<dbReference type="Proteomes" id="UP000544222">
    <property type="component" value="Unassembled WGS sequence"/>
</dbReference>
<dbReference type="Pfam" id="PF13715">
    <property type="entry name" value="CarbopepD_reg_2"/>
    <property type="match status" value="1"/>
</dbReference>
<evidence type="ECO:0000256" key="8">
    <source>
        <dbReference type="ARBA" id="ARBA00023136"/>
    </source>
</evidence>
<evidence type="ECO:0000256" key="13">
    <source>
        <dbReference type="SAM" id="SignalP"/>
    </source>
</evidence>
<dbReference type="SMART" id="SM00965">
    <property type="entry name" value="STN"/>
    <property type="match status" value="1"/>
</dbReference>
<evidence type="ECO:0000256" key="10">
    <source>
        <dbReference type="PROSITE-ProRule" id="PRU01360"/>
    </source>
</evidence>
<evidence type="ECO:0000256" key="7">
    <source>
        <dbReference type="ARBA" id="ARBA00023077"/>
    </source>
</evidence>
<dbReference type="InterPro" id="IPR036942">
    <property type="entry name" value="Beta-barrel_TonB_sf"/>
</dbReference>
<comment type="similarity">
    <text evidence="10 11">Belongs to the TonB-dependent receptor family.</text>
</comment>
<evidence type="ECO:0000256" key="1">
    <source>
        <dbReference type="ARBA" id="ARBA00004571"/>
    </source>
</evidence>
<sequence length="1131" mass="124145">MKKIRYILFLLALFMATAAFSQQKKVTLSLKNVTVKTALEALKAQSGLSYWLNTNDVNLQKIVSVNLKNKTVEDALKEILKGQDVRYQITNDHIVISKTSRSPEPKHETSPSSSGEMRKIVGTVTDEKGQALPGVTITIKGTTKGTITDTNGNYVLPSVSSNAMLDFSFVGMQSRDVNVGNSDVINVALNEAATNLNEVVVIGYGTEQCKSVVGAVDQISSSKIEDRPVSNLTQALQGASPNLTIQQTSMDPTNNQMNINIRGISTMNNNDPLVVIDGLVTNLSSLNELNPSDVANISILKDAGSAAIYGSRSSNGVILVTTKKGMLDSKPVIRMSSLVGIQSPDVLYRPVAGYENAILKDEAAYNTGNPLPYSPAQIQDLQKNGANSKWFLNQILQNALQQNYDFSISGGSQNSTYRVSASFVNEPSNFVSGNFGTYGMKRYNFRTNLVNQYGRFKLTTIMSYARSETNAPNGSVGNLIADGRRIPNYYYYQQQAPNGHFLINDVLSEFTPLGTLEAAGFNKYDLDYINGSIAGELKITHGLTAKAMVGLDLYANHRYSRSLQVPYYASDTATTPSIYQNIGGQTSDWNQKDYMINTQFLLDYDQVFNKLHHVSGLLGVSNESHSTYSNDIWMNYVDPELGTPTSQTALAGNIGGDTSPMGTTLTDIESLFGRVSYSYNDKYYGQVSFRYDGSSNFAKGHRWGFFPSVSAGWRISEESFMNSYKSNIGDLKIRGSYGILGNQNIGAYNYLTTYTTYNNTYAFNGTSVSGTGFQLGNPLISWEQSANFNIGFDATFLNNKLYASADYFNKVTSGILLSPVNPSVLGTSVGMQNSGKMRDYGWELTVGYHATTGEFKHNVSLNIADSQNKVLDFTGNELIHSGDADMSDIIRVGAPFASYFGYKTVGYFKSYADIQNSALPVGINASQLAPGDVKYVDINHDGVIDSKDRQILGNAFPRYTFGVTYDLNWKGFDLSMLIQGVGKRTMFLRGELLEPYQGNYGYTMYQHQLDFWTPTNTDARWPRLATPGTTSDVNNYGYSSQVHVLNAAYIRLKNIEIGYTIPKKITSRLEIKTLHVSINAQNLLTLSPLTFYDPESTEFGNNMGGTGGTGANSGRSYPVLKYIGLGLNLEL</sequence>
<dbReference type="PROSITE" id="PS52016">
    <property type="entry name" value="TONB_DEPENDENT_REC_3"/>
    <property type="match status" value="1"/>
</dbReference>
<organism evidence="15 16">
    <name type="scientific">Microbacter margulisiae</name>
    <dbReference type="NCBI Taxonomy" id="1350067"/>
    <lineage>
        <taxon>Bacteria</taxon>
        <taxon>Pseudomonadati</taxon>
        <taxon>Bacteroidota</taxon>
        <taxon>Bacteroidia</taxon>
        <taxon>Bacteroidales</taxon>
        <taxon>Porphyromonadaceae</taxon>
        <taxon>Microbacter</taxon>
    </lineage>
</organism>
<dbReference type="InterPro" id="IPR011662">
    <property type="entry name" value="Secretin/TonB_short_N"/>
</dbReference>
<evidence type="ECO:0000256" key="6">
    <source>
        <dbReference type="ARBA" id="ARBA00023004"/>
    </source>
</evidence>
<dbReference type="Gene3D" id="2.40.170.20">
    <property type="entry name" value="TonB-dependent receptor, beta-barrel domain"/>
    <property type="match status" value="1"/>
</dbReference>
<keyword evidence="9 10" id="KW-0998">Cell outer membrane</keyword>
<evidence type="ECO:0000256" key="12">
    <source>
        <dbReference type="SAM" id="MobiDB-lite"/>
    </source>
</evidence>
<feature type="chain" id="PRO_5030929931" evidence="13">
    <location>
        <begin position="22"/>
        <end position="1131"/>
    </location>
</feature>
<dbReference type="EMBL" id="JACHYB010000002">
    <property type="protein sequence ID" value="MBB3188661.1"/>
    <property type="molecule type" value="Genomic_DNA"/>
</dbReference>
<evidence type="ECO:0000256" key="4">
    <source>
        <dbReference type="ARBA" id="ARBA00022496"/>
    </source>
</evidence>
<dbReference type="Gene3D" id="2.170.130.10">
    <property type="entry name" value="TonB-dependent receptor, plug domain"/>
    <property type="match status" value="1"/>
</dbReference>
<dbReference type="NCBIfam" id="TIGR04057">
    <property type="entry name" value="SusC_RagA_signa"/>
    <property type="match status" value="1"/>
</dbReference>
<keyword evidence="6" id="KW-0408">Iron</keyword>
<dbReference type="InterPro" id="IPR008969">
    <property type="entry name" value="CarboxyPept-like_regulatory"/>
</dbReference>
<dbReference type="SUPFAM" id="SSF49464">
    <property type="entry name" value="Carboxypeptidase regulatory domain-like"/>
    <property type="match status" value="1"/>
</dbReference>
<evidence type="ECO:0000256" key="3">
    <source>
        <dbReference type="ARBA" id="ARBA00022452"/>
    </source>
</evidence>
<keyword evidence="3 10" id="KW-1134">Transmembrane beta strand</keyword>
<comment type="caution">
    <text evidence="15">The sequence shown here is derived from an EMBL/GenBank/DDBJ whole genome shotgun (WGS) entry which is preliminary data.</text>
</comment>
<dbReference type="GO" id="GO:0009279">
    <property type="term" value="C:cell outer membrane"/>
    <property type="evidence" value="ECO:0007669"/>
    <property type="project" value="UniProtKB-SubCell"/>
</dbReference>
<evidence type="ECO:0000313" key="15">
    <source>
        <dbReference type="EMBL" id="MBB3188661.1"/>
    </source>
</evidence>
<comment type="subcellular location">
    <subcellularLocation>
        <location evidence="1 10">Cell outer membrane</location>
        <topology evidence="1 10">Multi-pass membrane protein</topology>
    </subcellularLocation>
</comment>
<keyword evidence="4" id="KW-0410">Iron transport</keyword>
<dbReference type="RefSeq" id="WP_183414397.1">
    <property type="nucleotide sequence ID" value="NZ_JACHYB010000002.1"/>
</dbReference>
<keyword evidence="7 11" id="KW-0798">TonB box</keyword>
<dbReference type="Pfam" id="PF07660">
    <property type="entry name" value="STN"/>
    <property type="match status" value="1"/>
</dbReference>
<dbReference type="AlphaFoldDB" id="A0A7W5H3P4"/>
<accession>A0A7W5H3P4</accession>
<name>A0A7W5H3P4_9PORP</name>
<keyword evidence="4" id="KW-0406">Ion transport</keyword>
<keyword evidence="13" id="KW-0732">Signal</keyword>